<dbReference type="EMBL" id="OW152842">
    <property type="protein sequence ID" value="CAH2064950.1"/>
    <property type="molecule type" value="Genomic_DNA"/>
</dbReference>
<feature type="region of interest" description="Disordered" evidence="1">
    <location>
        <begin position="1"/>
        <end position="131"/>
    </location>
</feature>
<protein>
    <submittedName>
        <fullName evidence="2">Uncharacterized protein</fullName>
    </submittedName>
</protein>
<feature type="compositionally biased region" description="Basic and acidic residues" evidence="1">
    <location>
        <begin position="587"/>
        <end position="597"/>
    </location>
</feature>
<name>A0ABN8ITV1_9NEOP</name>
<feature type="compositionally biased region" description="Basic residues" evidence="1">
    <location>
        <begin position="108"/>
        <end position="118"/>
    </location>
</feature>
<feature type="non-terminal residue" evidence="2">
    <location>
        <position position="653"/>
    </location>
</feature>
<keyword evidence="3" id="KW-1185">Reference proteome</keyword>
<evidence type="ECO:0000313" key="3">
    <source>
        <dbReference type="Proteomes" id="UP000837857"/>
    </source>
</evidence>
<organism evidence="2 3">
    <name type="scientific">Iphiclides podalirius</name>
    <name type="common">scarce swallowtail</name>
    <dbReference type="NCBI Taxonomy" id="110791"/>
    <lineage>
        <taxon>Eukaryota</taxon>
        <taxon>Metazoa</taxon>
        <taxon>Ecdysozoa</taxon>
        <taxon>Arthropoda</taxon>
        <taxon>Hexapoda</taxon>
        <taxon>Insecta</taxon>
        <taxon>Pterygota</taxon>
        <taxon>Neoptera</taxon>
        <taxon>Endopterygota</taxon>
        <taxon>Lepidoptera</taxon>
        <taxon>Glossata</taxon>
        <taxon>Ditrysia</taxon>
        <taxon>Papilionoidea</taxon>
        <taxon>Papilionidae</taxon>
        <taxon>Papilioninae</taxon>
        <taxon>Iphiclides</taxon>
    </lineage>
</organism>
<evidence type="ECO:0000256" key="1">
    <source>
        <dbReference type="SAM" id="MobiDB-lite"/>
    </source>
</evidence>
<evidence type="ECO:0000313" key="2">
    <source>
        <dbReference type="EMBL" id="CAH2064950.1"/>
    </source>
</evidence>
<sequence>MAASQPHQGRSVMLTRFKLSQQRRQLREKERRPTAHSPKAADERKTKATVSPAKVKKERPHQTQEVQNMKGRSPSQVLLKQRHEMKVMGGSGGKRKLGMPQKGSKSPPAKRARPRHTLKSGPTALGNRSRSPVYSELGFEEVIRMVDENQSLDDDDLLEILTCPSPVWWEDPPDGDYMESPIILKSRNISPLPTPATKLKIKSARKTKPHKIILESVDTAEIKKQIQDNKLNTDTLMDIATFNVNSANDKFKNKRSKLESLLGTIKSKLNECKSRYNSINTKEEQSIKERCTDNADIPKRKNSTDHKNISDTYTQVEAENVDDICFAAITEQDKECLEHLENIEIPMERKRDIDVQRIDGNPKPLVASTKGVINPIEHLKVFKKSKTFPRYVTNKRVKILNFKKLPMNLLTQKKSSFREKRKSTESSQTAKGEEQVDVVEQNNIKTETNQTLLNEEAVRDCGLENVVQNASCVEKSPIETKPTDEVSKLNDKIDEPKVPSEETRNFAKTDDYITVFKIVSNSTDTKEVKSGHLIEVEIEEDTKKEPAYEKEIPEKETNTLDSYYKKCKSFKREPNRTGGFQEELEERDTKKEEDGTEAKELCDSCNNDSKMSIIVPSTADVKYCMKCSSIFDLDECDYCIRKERRTESPGKIS</sequence>
<dbReference type="Proteomes" id="UP000837857">
    <property type="component" value="Chromosome 30"/>
</dbReference>
<feature type="region of interest" description="Disordered" evidence="1">
    <location>
        <begin position="413"/>
        <end position="435"/>
    </location>
</feature>
<reference evidence="2" key="1">
    <citation type="submission" date="2022-03" db="EMBL/GenBank/DDBJ databases">
        <authorList>
            <person name="Martin H S."/>
        </authorList>
    </citation>
    <scope>NUCLEOTIDE SEQUENCE</scope>
</reference>
<gene>
    <name evidence="2" type="ORF">IPOD504_LOCUS12969</name>
</gene>
<accession>A0ABN8ITV1</accession>
<feature type="compositionally biased region" description="Basic and acidic residues" evidence="1">
    <location>
        <begin position="25"/>
        <end position="46"/>
    </location>
</feature>
<feature type="region of interest" description="Disordered" evidence="1">
    <location>
        <begin position="576"/>
        <end position="597"/>
    </location>
</feature>
<proteinExistence type="predicted"/>